<name>A0A4P6KFD8_9MICO</name>
<dbReference type="OrthoDB" id="9816296at2"/>
<dbReference type="InterPro" id="IPR001647">
    <property type="entry name" value="HTH_TetR"/>
</dbReference>
<feature type="DNA-binding region" description="H-T-H motif" evidence="4">
    <location>
        <begin position="27"/>
        <end position="46"/>
    </location>
</feature>
<keyword evidence="7" id="KW-1185">Reference proteome</keyword>
<organism evidence="6 7">
    <name type="scientific">Leucobacter triazinivorans</name>
    <dbReference type="NCBI Taxonomy" id="1784719"/>
    <lineage>
        <taxon>Bacteria</taxon>
        <taxon>Bacillati</taxon>
        <taxon>Actinomycetota</taxon>
        <taxon>Actinomycetes</taxon>
        <taxon>Micrococcales</taxon>
        <taxon>Microbacteriaceae</taxon>
        <taxon>Leucobacter</taxon>
    </lineage>
</organism>
<evidence type="ECO:0000313" key="6">
    <source>
        <dbReference type="EMBL" id="QBE49185.1"/>
    </source>
</evidence>
<dbReference type="PANTHER" id="PTHR30055:SF234">
    <property type="entry name" value="HTH-TYPE TRANSCRIPTIONAL REGULATOR BETI"/>
    <property type="match status" value="1"/>
</dbReference>
<evidence type="ECO:0000256" key="1">
    <source>
        <dbReference type="ARBA" id="ARBA00023015"/>
    </source>
</evidence>
<protein>
    <submittedName>
        <fullName evidence="6">TetR family transcriptional regulator</fullName>
    </submittedName>
</protein>
<keyword evidence="3" id="KW-0804">Transcription</keyword>
<evidence type="ECO:0000259" key="5">
    <source>
        <dbReference type="PROSITE" id="PS50977"/>
    </source>
</evidence>
<dbReference type="GO" id="GO:0003700">
    <property type="term" value="F:DNA-binding transcription factor activity"/>
    <property type="evidence" value="ECO:0007669"/>
    <property type="project" value="TreeGrafter"/>
</dbReference>
<dbReference type="SUPFAM" id="SSF46689">
    <property type="entry name" value="Homeodomain-like"/>
    <property type="match status" value="1"/>
</dbReference>
<keyword evidence="2 4" id="KW-0238">DNA-binding</keyword>
<dbReference type="KEGG" id="ltr:EVS81_10310"/>
<feature type="domain" description="HTH tetR-type" evidence="5">
    <location>
        <begin position="4"/>
        <end position="64"/>
    </location>
</feature>
<dbReference type="PROSITE" id="PS50977">
    <property type="entry name" value="HTH_TETR_2"/>
    <property type="match status" value="1"/>
</dbReference>
<dbReference type="InterPro" id="IPR041583">
    <property type="entry name" value="TetR_C_31"/>
</dbReference>
<dbReference type="GO" id="GO:0000976">
    <property type="term" value="F:transcription cis-regulatory region binding"/>
    <property type="evidence" value="ECO:0007669"/>
    <property type="project" value="TreeGrafter"/>
</dbReference>
<dbReference type="PANTHER" id="PTHR30055">
    <property type="entry name" value="HTH-TYPE TRANSCRIPTIONAL REGULATOR RUTR"/>
    <property type="match status" value="1"/>
</dbReference>
<evidence type="ECO:0000256" key="2">
    <source>
        <dbReference type="ARBA" id="ARBA00023125"/>
    </source>
</evidence>
<dbReference type="EMBL" id="CP035806">
    <property type="protein sequence ID" value="QBE49185.1"/>
    <property type="molecule type" value="Genomic_DNA"/>
</dbReference>
<evidence type="ECO:0000256" key="3">
    <source>
        <dbReference type="ARBA" id="ARBA00023163"/>
    </source>
</evidence>
<dbReference type="Gene3D" id="1.10.357.10">
    <property type="entry name" value="Tetracycline Repressor, domain 2"/>
    <property type="match status" value="1"/>
</dbReference>
<dbReference type="Pfam" id="PF00440">
    <property type="entry name" value="TetR_N"/>
    <property type="match status" value="1"/>
</dbReference>
<evidence type="ECO:0000313" key="7">
    <source>
        <dbReference type="Proteomes" id="UP000289260"/>
    </source>
</evidence>
<evidence type="ECO:0000256" key="4">
    <source>
        <dbReference type="PROSITE-ProRule" id="PRU00335"/>
    </source>
</evidence>
<dbReference type="InterPro" id="IPR050109">
    <property type="entry name" value="HTH-type_TetR-like_transc_reg"/>
</dbReference>
<dbReference type="InterPro" id="IPR036271">
    <property type="entry name" value="Tet_transcr_reg_TetR-rel_C_sf"/>
</dbReference>
<dbReference type="RefSeq" id="WP_130110315.1">
    <property type="nucleotide sequence ID" value="NZ_CP035806.1"/>
</dbReference>
<dbReference type="Proteomes" id="UP000289260">
    <property type="component" value="Chromosome"/>
</dbReference>
<reference evidence="6 7" key="1">
    <citation type="submission" date="2019-02" db="EMBL/GenBank/DDBJ databases">
        <authorList>
            <person name="Sun L."/>
            <person name="Pan D."/>
            <person name="Wu X."/>
        </authorList>
    </citation>
    <scope>NUCLEOTIDE SEQUENCE [LARGE SCALE GENOMIC DNA]</scope>
    <source>
        <strain evidence="6 7">JW-1</strain>
    </source>
</reference>
<dbReference type="AlphaFoldDB" id="A0A4P6KFD8"/>
<dbReference type="Pfam" id="PF17940">
    <property type="entry name" value="TetR_C_31"/>
    <property type="match status" value="1"/>
</dbReference>
<dbReference type="SUPFAM" id="SSF48498">
    <property type="entry name" value="Tetracyclin repressor-like, C-terminal domain"/>
    <property type="match status" value="1"/>
</dbReference>
<keyword evidence="1" id="KW-0805">Transcription regulation</keyword>
<gene>
    <name evidence="6" type="ORF">EVS81_10310</name>
</gene>
<proteinExistence type="predicted"/>
<accession>A0A4P6KFD8</accession>
<dbReference type="InterPro" id="IPR009057">
    <property type="entry name" value="Homeodomain-like_sf"/>
</dbReference>
<sequence>MSHPSGRAALLRATIVVVAAGGLRSLTYRAVAAEAGVSHGLVRHHFGSRDQLIAEAMEFAIDESLRGSNMLSSALTAEEFAAGIESLADREAGIQSFQYELLLESRRRPELRPLAEQHYRAYREAIARQLARLGVDDADLTELIWFALDGIVFKQLVAPEDVAPAMRRMRALVAAAQSA</sequence>